<dbReference type="Gene3D" id="3.40.50.620">
    <property type="entry name" value="HUPs"/>
    <property type="match status" value="1"/>
</dbReference>
<protein>
    <submittedName>
        <fullName evidence="2">Phosphoadenosine phosphosulfate reductase</fullName>
    </submittedName>
</protein>
<dbReference type="InterPro" id="IPR014729">
    <property type="entry name" value="Rossmann-like_a/b/a_fold"/>
</dbReference>
<name>A0A3D2SEU9_9BACE</name>
<reference evidence="2 3" key="1">
    <citation type="journal article" date="2018" name="Nat. Biotechnol.">
        <title>A standardized bacterial taxonomy based on genome phylogeny substantially revises the tree of life.</title>
        <authorList>
            <person name="Parks D.H."/>
            <person name="Chuvochina M."/>
            <person name="Waite D.W."/>
            <person name="Rinke C."/>
            <person name="Skarshewski A."/>
            <person name="Chaumeil P.A."/>
            <person name="Hugenholtz P."/>
        </authorList>
    </citation>
    <scope>NUCLEOTIDE SEQUENCE [LARGE SCALE GENOMIC DNA]</scope>
    <source>
        <strain evidence="2">UBA9667</strain>
    </source>
</reference>
<proteinExistence type="predicted"/>
<dbReference type="AlphaFoldDB" id="A0A3D2SEU9"/>
<organism evidence="2 3">
    <name type="scientific">Bacteroides graminisolvens</name>
    <dbReference type="NCBI Taxonomy" id="477666"/>
    <lineage>
        <taxon>Bacteria</taxon>
        <taxon>Pseudomonadati</taxon>
        <taxon>Bacteroidota</taxon>
        <taxon>Bacteroidia</taxon>
        <taxon>Bacteroidales</taxon>
        <taxon>Bacteroidaceae</taxon>
        <taxon>Bacteroides</taxon>
    </lineage>
</organism>
<dbReference type="SUPFAM" id="SSF52402">
    <property type="entry name" value="Adenine nucleotide alpha hydrolases-like"/>
    <property type="match status" value="1"/>
</dbReference>
<dbReference type="InterPro" id="IPR002500">
    <property type="entry name" value="PAPS_reduct_dom"/>
</dbReference>
<gene>
    <name evidence="2" type="ORF">DHW31_08400</name>
</gene>
<comment type="caution">
    <text evidence="2">The sequence shown here is derived from an EMBL/GenBank/DDBJ whole genome shotgun (WGS) entry which is preliminary data.</text>
</comment>
<evidence type="ECO:0000313" key="3">
    <source>
        <dbReference type="Proteomes" id="UP000263098"/>
    </source>
</evidence>
<dbReference type="EMBL" id="DPVG01000301">
    <property type="protein sequence ID" value="HCK24782.1"/>
    <property type="molecule type" value="Genomic_DNA"/>
</dbReference>
<dbReference type="Proteomes" id="UP000263098">
    <property type="component" value="Unassembled WGS sequence"/>
</dbReference>
<feature type="domain" description="Phosphoadenosine phosphosulphate reductase" evidence="1">
    <location>
        <begin position="22"/>
        <end position="169"/>
    </location>
</feature>
<evidence type="ECO:0000259" key="1">
    <source>
        <dbReference type="Pfam" id="PF01507"/>
    </source>
</evidence>
<sequence length="222" mass="26171">MLIEDTYRSIDRIREKTSSALLFLSFGKDSLVLLDLIYPKFDRIVCVFMYFVPELGHIERWIKWTKAKYPKIELVQIPHWNLTYILKSGMYCVPNPKVKLLKLADVVKSMKLKYGIDYVFLGMKKADSMNRRLMLNRMGFPYEKNGMVYSLADWTQKDILAYMKQKGLPEPVRYSKNASGGVGFNPECFLWLEKNYPEDLEKIYGVFPMSRRILFEHYNGTK</sequence>
<accession>A0A3D2SEU9</accession>
<dbReference type="Pfam" id="PF01507">
    <property type="entry name" value="PAPS_reduct"/>
    <property type="match status" value="1"/>
</dbReference>
<dbReference type="GO" id="GO:0003824">
    <property type="term" value="F:catalytic activity"/>
    <property type="evidence" value="ECO:0007669"/>
    <property type="project" value="InterPro"/>
</dbReference>
<evidence type="ECO:0000313" key="2">
    <source>
        <dbReference type="EMBL" id="HCK24782.1"/>
    </source>
</evidence>